<feature type="non-terminal residue" evidence="1">
    <location>
        <position position="84"/>
    </location>
</feature>
<name>A0A7K6V1R1_9PASS</name>
<evidence type="ECO:0000313" key="2">
    <source>
        <dbReference type="Proteomes" id="UP000579558"/>
    </source>
</evidence>
<comment type="caution">
    <text evidence="1">The sequence shown here is derived from an EMBL/GenBank/DDBJ whole genome shotgun (WGS) entry which is preliminary data.</text>
</comment>
<protein>
    <submittedName>
        <fullName evidence="1">ENR1 protein</fullName>
    </submittedName>
</protein>
<keyword evidence="2" id="KW-1185">Reference proteome</keyword>
<organism evidence="1 2">
    <name type="scientific">Notiomystis cincta</name>
    <dbReference type="NCBI Taxonomy" id="366454"/>
    <lineage>
        <taxon>Eukaryota</taxon>
        <taxon>Metazoa</taxon>
        <taxon>Chordata</taxon>
        <taxon>Craniata</taxon>
        <taxon>Vertebrata</taxon>
        <taxon>Euteleostomi</taxon>
        <taxon>Archelosauria</taxon>
        <taxon>Archosauria</taxon>
        <taxon>Dinosauria</taxon>
        <taxon>Saurischia</taxon>
        <taxon>Theropoda</taxon>
        <taxon>Coelurosauria</taxon>
        <taxon>Aves</taxon>
        <taxon>Neognathae</taxon>
        <taxon>Neoaves</taxon>
        <taxon>Telluraves</taxon>
        <taxon>Australaves</taxon>
        <taxon>Passeriformes</taxon>
        <taxon>Notiomystidae</taxon>
        <taxon>Notiomystis</taxon>
    </lineage>
</organism>
<dbReference type="AlphaFoldDB" id="A0A7K6V1R1"/>
<reference evidence="1 2" key="1">
    <citation type="submission" date="2019-09" db="EMBL/GenBank/DDBJ databases">
        <title>Bird 10,000 Genomes (B10K) Project - Family phase.</title>
        <authorList>
            <person name="Zhang G."/>
        </authorList>
    </citation>
    <scope>NUCLEOTIDE SEQUENCE [LARGE SCALE GENOMIC DNA]</scope>
    <source>
        <strain evidence="1">B10K-DU-029-75</strain>
    </source>
</reference>
<accession>A0A7K6V1R1</accession>
<dbReference type="PANTHER" id="PTHR10424:SF68">
    <property type="entry name" value="ENDOGENOUS RETROVIRUS GROUP 3 MEMBER 1 ENV POLYPROTEIN"/>
    <property type="match status" value="1"/>
</dbReference>
<gene>
    <name evidence="1" type="primary">Erv31_0</name>
    <name evidence="1" type="ORF">NOTCIN_R15390</name>
</gene>
<feature type="non-terminal residue" evidence="1">
    <location>
        <position position="1"/>
    </location>
</feature>
<evidence type="ECO:0000313" key="1">
    <source>
        <dbReference type="EMBL" id="NWX28216.1"/>
    </source>
</evidence>
<dbReference type="Proteomes" id="UP000579558">
    <property type="component" value="Unassembled WGS sequence"/>
</dbReference>
<dbReference type="OrthoDB" id="9950230at2759"/>
<proteinExistence type="predicted"/>
<dbReference type="PANTHER" id="PTHR10424">
    <property type="entry name" value="VIRAL ENVELOPE PROTEIN"/>
    <property type="match status" value="1"/>
</dbReference>
<dbReference type="EMBL" id="VZRX01005521">
    <property type="protein sequence ID" value="NWX28216.1"/>
    <property type="molecule type" value="Genomic_DNA"/>
</dbReference>
<dbReference type="InterPro" id="IPR018154">
    <property type="entry name" value="TLV/ENV_coat_polyprotein"/>
</dbReference>
<sequence>KLYQCYAPGKNPYVDVREVSKFWKQIKSRDPTFWEAPQGLFWLCDQKAYSILPASWRGSCTLGLIQPGFFLLPEREGEYLRTHL</sequence>